<feature type="transmembrane region" description="Helical" evidence="1">
    <location>
        <begin position="37"/>
        <end position="54"/>
    </location>
</feature>
<keyword evidence="1" id="KW-1133">Transmembrane helix</keyword>
<sequence length="57" mass="6395">MHQLNNSLVTVIEGNIADIIRGMPNYGSKGFTIEGNVSLMISFFIDLLCIFRAYDQN</sequence>
<dbReference type="AlphaFoldDB" id="A0A3P7LY57"/>
<proteinExistence type="predicted"/>
<organism evidence="2 3">
    <name type="scientific">Cylicostephanus goldi</name>
    <name type="common">Nematode worm</name>
    <dbReference type="NCBI Taxonomy" id="71465"/>
    <lineage>
        <taxon>Eukaryota</taxon>
        <taxon>Metazoa</taxon>
        <taxon>Ecdysozoa</taxon>
        <taxon>Nematoda</taxon>
        <taxon>Chromadorea</taxon>
        <taxon>Rhabditida</taxon>
        <taxon>Rhabditina</taxon>
        <taxon>Rhabditomorpha</taxon>
        <taxon>Strongyloidea</taxon>
        <taxon>Strongylidae</taxon>
        <taxon>Cylicostephanus</taxon>
    </lineage>
</organism>
<dbReference type="Proteomes" id="UP000271889">
    <property type="component" value="Unassembled WGS sequence"/>
</dbReference>
<protein>
    <submittedName>
        <fullName evidence="2">Uncharacterized protein</fullName>
    </submittedName>
</protein>
<keyword evidence="1" id="KW-0812">Transmembrane</keyword>
<keyword evidence="3" id="KW-1185">Reference proteome</keyword>
<keyword evidence="1" id="KW-0472">Membrane</keyword>
<dbReference type="OrthoDB" id="5848184at2759"/>
<name>A0A3P7LY57_CYLGO</name>
<evidence type="ECO:0000313" key="3">
    <source>
        <dbReference type="Proteomes" id="UP000271889"/>
    </source>
</evidence>
<gene>
    <name evidence="2" type="ORF">CGOC_LOCUS9171</name>
</gene>
<dbReference type="EMBL" id="UYRV01106087">
    <property type="protein sequence ID" value="VDN21955.1"/>
    <property type="molecule type" value="Genomic_DNA"/>
</dbReference>
<evidence type="ECO:0000313" key="2">
    <source>
        <dbReference type="EMBL" id="VDN21955.1"/>
    </source>
</evidence>
<accession>A0A3P7LY57</accession>
<evidence type="ECO:0000256" key="1">
    <source>
        <dbReference type="SAM" id="Phobius"/>
    </source>
</evidence>
<reference evidence="2 3" key="1">
    <citation type="submission" date="2018-11" db="EMBL/GenBank/DDBJ databases">
        <authorList>
            <consortium name="Pathogen Informatics"/>
        </authorList>
    </citation>
    <scope>NUCLEOTIDE SEQUENCE [LARGE SCALE GENOMIC DNA]</scope>
</reference>